<sequence length="212" mass="24101">MILSPSSIRIQNMARRPRPRVSKLLLFNKPFAVLTQFSGQQGDSTLADYIKVPDVYPAGRLDKDSEGLLLLTNDGRLQARISDPDFKLEKTYYVLVEGEPSISALNALQQGVELKDGLTRPAQVVQVDEPDWLWPRNPPVRIRKSIKDTWLKLTIREGKNRQVRRMTAHIGHPTLRLIRSQVGNWTIQDIAVGEWYEAAPEGLANVAQRQRK</sequence>
<dbReference type="InterPro" id="IPR042092">
    <property type="entry name" value="PsdUridine_s_RsuA/RluB/E/F_cat"/>
</dbReference>
<dbReference type="OrthoDB" id="9807213at2"/>
<dbReference type="GO" id="GO:0006364">
    <property type="term" value="P:rRNA processing"/>
    <property type="evidence" value="ECO:0007669"/>
    <property type="project" value="UniProtKB-ARBA"/>
</dbReference>
<feature type="domain" description="Pseudouridine synthase RsuA/RluA-like" evidence="4">
    <location>
        <begin position="24"/>
        <end position="169"/>
    </location>
</feature>
<dbReference type="SUPFAM" id="SSF55120">
    <property type="entry name" value="Pseudouridine synthase"/>
    <property type="match status" value="1"/>
</dbReference>
<dbReference type="Gene3D" id="3.30.70.1560">
    <property type="entry name" value="Alpha-L RNA-binding motif"/>
    <property type="match status" value="1"/>
</dbReference>
<dbReference type="PANTHER" id="PTHR47683">
    <property type="entry name" value="PSEUDOURIDINE SYNTHASE FAMILY PROTEIN-RELATED"/>
    <property type="match status" value="1"/>
</dbReference>
<keyword evidence="2 3" id="KW-0413">Isomerase</keyword>
<keyword evidence="6" id="KW-1185">Reference proteome</keyword>
<dbReference type="InterPro" id="IPR000748">
    <property type="entry name" value="PsdUridine_synth_RsuA/RluB/E/F"/>
</dbReference>
<gene>
    <name evidence="5" type="ORF">CWE09_02815</name>
</gene>
<dbReference type="EC" id="5.4.99.-" evidence="3"/>
<dbReference type="GO" id="GO:0001522">
    <property type="term" value="P:pseudouridine synthesis"/>
    <property type="evidence" value="ECO:0007669"/>
    <property type="project" value="InterPro"/>
</dbReference>
<evidence type="ECO:0000256" key="2">
    <source>
        <dbReference type="ARBA" id="ARBA00023235"/>
    </source>
</evidence>
<dbReference type="InterPro" id="IPR018496">
    <property type="entry name" value="PsdUridine_synth_RsuA/RluB_CS"/>
</dbReference>
<dbReference type="InterPro" id="IPR006145">
    <property type="entry name" value="PsdUridine_synth_RsuA/RluA"/>
</dbReference>
<accession>A0A432W6H7</accession>
<dbReference type="EMBL" id="PIPL01000001">
    <property type="protein sequence ID" value="RUO25678.1"/>
    <property type="molecule type" value="Genomic_DNA"/>
</dbReference>
<name>A0A432W6H7_9GAMM</name>
<evidence type="ECO:0000256" key="3">
    <source>
        <dbReference type="RuleBase" id="RU003887"/>
    </source>
</evidence>
<reference evidence="5 6" key="1">
    <citation type="journal article" date="2011" name="Front. Microbiol.">
        <title>Genomic signatures of strain selection and enhancement in Bacillus atrophaeus var. globigii, a historical biowarfare simulant.</title>
        <authorList>
            <person name="Gibbons H.S."/>
            <person name="Broomall S.M."/>
            <person name="McNew L.A."/>
            <person name="Daligault H."/>
            <person name="Chapman C."/>
            <person name="Bruce D."/>
            <person name="Karavis M."/>
            <person name="Krepps M."/>
            <person name="McGregor P.A."/>
            <person name="Hong C."/>
            <person name="Park K.H."/>
            <person name="Akmal A."/>
            <person name="Feldman A."/>
            <person name="Lin J.S."/>
            <person name="Chang W.E."/>
            <person name="Higgs B.W."/>
            <person name="Demirev P."/>
            <person name="Lindquist J."/>
            <person name="Liem A."/>
            <person name="Fochler E."/>
            <person name="Read T.D."/>
            <person name="Tapia R."/>
            <person name="Johnson S."/>
            <person name="Bishop-Lilly K.A."/>
            <person name="Detter C."/>
            <person name="Han C."/>
            <person name="Sozhamannan S."/>
            <person name="Rosenzweig C.N."/>
            <person name="Skowronski E.W."/>
        </authorList>
    </citation>
    <scope>NUCLEOTIDE SEQUENCE [LARGE SCALE GENOMIC DNA]</scope>
    <source>
        <strain evidence="5 6">MLST1</strain>
    </source>
</reference>
<evidence type="ECO:0000313" key="6">
    <source>
        <dbReference type="Proteomes" id="UP000288293"/>
    </source>
</evidence>
<dbReference type="Pfam" id="PF00849">
    <property type="entry name" value="PseudoU_synth_2"/>
    <property type="match status" value="1"/>
</dbReference>
<dbReference type="PROSITE" id="PS01149">
    <property type="entry name" value="PSI_RSU"/>
    <property type="match status" value="1"/>
</dbReference>
<dbReference type="Gene3D" id="3.30.70.580">
    <property type="entry name" value="Pseudouridine synthase I, catalytic domain, N-terminal subdomain"/>
    <property type="match status" value="1"/>
</dbReference>
<dbReference type="NCBIfam" id="TIGR00093">
    <property type="entry name" value="pseudouridine synthase"/>
    <property type="match status" value="1"/>
</dbReference>
<dbReference type="GO" id="GO:0009982">
    <property type="term" value="F:pseudouridine synthase activity"/>
    <property type="evidence" value="ECO:0007669"/>
    <property type="project" value="InterPro"/>
</dbReference>
<evidence type="ECO:0000313" key="5">
    <source>
        <dbReference type="EMBL" id="RUO25678.1"/>
    </source>
</evidence>
<comment type="caution">
    <text evidence="5">The sequence shown here is derived from an EMBL/GenBank/DDBJ whole genome shotgun (WGS) entry which is preliminary data.</text>
</comment>
<dbReference type="PANTHER" id="PTHR47683:SF2">
    <property type="entry name" value="RNA-BINDING S4 DOMAIN-CONTAINING PROTEIN"/>
    <property type="match status" value="1"/>
</dbReference>
<dbReference type="Proteomes" id="UP000288293">
    <property type="component" value="Unassembled WGS sequence"/>
</dbReference>
<organism evidence="5 6">
    <name type="scientific">Aliidiomarina minuta</name>
    <dbReference type="NCBI Taxonomy" id="880057"/>
    <lineage>
        <taxon>Bacteria</taxon>
        <taxon>Pseudomonadati</taxon>
        <taxon>Pseudomonadota</taxon>
        <taxon>Gammaproteobacteria</taxon>
        <taxon>Alteromonadales</taxon>
        <taxon>Idiomarinaceae</taxon>
        <taxon>Aliidiomarina</taxon>
    </lineage>
</organism>
<dbReference type="InterPro" id="IPR050343">
    <property type="entry name" value="RsuA_PseudoU_synthase"/>
</dbReference>
<dbReference type="GO" id="GO:0140098">
    <property type="term" value="F:catalytic activity, acting on RNA"/>
    <property type="evidence" value="ECO:0007669"/>
    <property type="project" value="UniProtKB-ARBA"/>
</dbReference>
<dbReference type="InterPro" id="IPR020094">
    <property type="entry name" value="TruA/RsuA/RluB/E/F_N"/>
</dbReference>
<evidence type="ECO:0000259" key="4">
    <source>
        <dbReference type="Pfam" id="PF00849"/>
    </source>
</evidence>
<evidence type="ECO:0000256" key="1">
    <source>
        <dbReference type="ARBA" id="ARBA00008348"/>
    </source>
</evidence>
<protein>
    <recommendedName>
        <fullName evidence="3">Pseudouridine synthase</fullName>
        <ecNumber evidence="3">5.4.99.-</ecNumber>
    </recommendedName>
</protein>
<dbReference type="AlphaFoldDB" id="A0A432W6H7"/>
<proteinExistence type="inferred from homology"/>
<dbReference type="GO" id="GO:0003723">
    <property type="term" value="F:RNA binding"/>
    <property type="evidence" value="ECO:0007669"/>
    <property type="project" value="InterPro"/>
</dbReference>
<comment type="similarity">
    <text evidence="1 3">Belongs to the pseudouridine synthase RsuA family.</text>
</comment>
<dbReference type="InterPro" id="IPR020103">
    <property type="entry name" value="PsdUridine_synth_cat_dom_sf"/>
</dbReference>